<comment type="cofactor">
    <cofactor evidence="2">
        <name>FAD</name>
        <dbReference type="ChEBI" id="CHEBI:57692"/>
    </cofactor>
</comment>
<name>A0ABM6IHB7_9RHOB</name>
<reference evidence="7 8" key="1">
    <citation type="submission" date="2017-01" db="EMBL/GenBank/DDBJ databases">
        <title>The complete genome sequence of a sulfur-oxidizing marine bacterium Thioclava sp. 25B10_4T.</title>
        <authorList>
            <person name="Liu Y."/>
            <person name="Lai Q."/>
            <person name="Shao Z."/>
        </authorList>
    </citation>
    <scope>NUCLEOTIDE SEQUENCE [LARGE SCALE GENOMIC DNA]</scope>
    <source>
        <strain evidence="7 8">25B10_4</strain>
    </source>
</reference>
<dbReference type="EMBL" id="CP019437">
    <property type="protein sequence ID" value="AQS48148.1"/>
    <property type="molecule type" value="Genomic_DNA"/>
</dbReference>
<dbReference type="InterPro" id="IPR006050">
    <property type="entry name" value="DNA_photolyase_N"/>
</dbReference>
<evidence type="ECO:0000313" key="7">
    <source>
        <dbReference type="EMBL" id="AQS48148.1"/>
    </source>
</evidence>
<dbReference type="Pfam" id="PF00875">
    <property type="entry name" value="DNA_photolyase"/>
    <property type="match status" value="1"/>
</dbReference>
<dbReference type="Gene3D" id="3.40.50.620">
    <property type="entry name" value="HUPs"/>
    <property type="match status" value="1"/>
</dbReference>
<dbReference type="PANTHER" id="PTHR11455">
    <property type="entry name" value="CRYPTOCHROME"/>
    <property type="match status" value="1"/>
</dbReference>
<keyword evidence="3 5" id="KW-0285">Flavoprotein</keyword>
<evidence type="ECO:0000256" key="1">
    <source>
        <dbReference type="ARBA" id="ARBA00001932"/>
    </source>
</evidence>
<organism evidence="7 8">
    <name type="scientific">Thioclava nitratireducens</name>
    <dbReference type="NCBI Taxonomy" id="1915078"/>
    <lineage>
        <taxon>Bacteria</taxon>
        <taxon>Pseudomonadati</taxon>
        <taxon>Pseudomonadota</taxon>
        <taxon>Alphaproteobacteria</taxon>
        <taxon>Rhodobacterales</taxon>
        <taxon>Paracoccaceae</taxon>
        <taxon>Thioclava</taxon>
    </lineage>
</organism>
<evidence type="ECO:0000256" key="4">
    <source>
        <dbReference type="ARBA" id="ARBA00022827"/>
    </source>
</evidence>
<dbReference type="RefSeq" id="WP_075776507.1">
    <property type="nucleotide sequence ID" value="NZ_CP019437.1"/>
</dbReference>
<dbReference type="PRINTS" id="PR00147">
    <property type="entry name" value="DNAPHOTLYASE"/>
</dbReference>
<evidence type="ECO:0000259" key="6">
    <source>
        <dbReference type="PROSITE" id="PS51645"/>
    </source>
</evidence>
<evidence type="ECO:0000256" key="2">
    <source>
        <dbReference type="ARBA" id="ARBA00001974"/>
    </source>
</evidence>
<dbReference type="SUPFAM" id="SSF52425">
    <property type="entry name" value="Cryptochrome/photolyase, N-terminal domain"/>
    <property type="match status" value="1"/>
</dbReference>
<evidence type="ECO:0000256" key="5">
    <source>
        <dbReference type="RuleBase" id="RU004182"/>
    </source>
</evidence>
<keyword evidence="4 5" id="KW-0274">FAD</keyword>
<feature type="domain" description="Photolyase/cryptochrome alpha/beta" evidence="6">
    <location>
        <begin position="4"/>
        <end position="130"/>
    </location>
</feature>
<evidence type="ECO:0000256" key="3">
    <source>
        <dbReference type="ARBA" id="ARBA00022630"/>
    </source>
</evidence>
<proteinExistence type="inferred from homology"/>
<dbReference type="Proteomes" id="UP000185622">
    <property type="component" value="Chromosome"/>
</dbReference>
<accession>A0ABM6IHB7</accession>
<dbReference type="InterPro" id="IPR005101">
    <property type="entry name" value="Cryptochr/Photolyase_FAD-bd"/>
</dbReference>
<dbReference type="InterPro" id="IPR036134">
    <property type="entry name" value="Crypto/Photolyase_FAD-like_sf"/>
</dbReference>
<sequence>MSDTPVLLWLRRDFRFHDHEAMAAAAKTGAPVIPVFIHDDQVEALGAAAKWRLGLAVEAFAESLSEKDSKLILRKGAPLTVLRALIEETGAGAVYWSRRYDKPGRDTDTEVKSALSDDGIEAKSFTGHLLFEPWTVETKTGGPYKVYTPFWNAVKGTDVAPEVKTVSELRTPSDWPRSEKLDDWKMGAAMRRGAAIVAKHVNVGERAAQSRLSNFLRDRLSAYKTQRDVPASGGTSGLSENLTYGEISPRTIWHAGYREMAEGNPGAETFLKELVWREFAWHLFFHWPDMAERNWRDEWNGFDWRRDNNDAEAWRRGMTGEPFVDAAMREMYVTGTMHNRARMIVASYLSKHLMTDWRVGLRWFEDCLIDWDPASNAMGWQWVAGPGPDATPYFRVFNPETQLDKFDKDGRYRKDFIAEGQANPPETATDYFEAIPESWALTPDQDYPDRLIDLKEGRERALAAYEQHKG</sequence>
<keyword evidence="5" id="KW-0157">Chromophore</keyword>
<keyword evidence="8" id="KW-1185">Reference proteome</keyword>
<gene>
    <name evidence="7" type="ORF">BMG03_10305</name>
</gene>
<evidence type="ECO:0000313" key="8">
    <source>
        <dbReference type="Proteomes" id="UP000185622"/>
    </source>
</evidence>
<comment type="similarity">
    <text evidence="5">Belongs to the DNA photolyase family.</text>
</comment>
<dbReference type="SUPFAM" id="SSF48173">
    <property type="entry name" value="Cryptochrome/photolyase FAD-binding domain"/>
    <property type="match status" value="1"/>
</dbReference>
<protein>
    <submittedName>
        <fullName evidence="7">Deoxyribodipyrimidine photolyase</fullName>
    </submittedName>
</protein>
<dbReference type="Pfam" id="PF03441">
    <property type="entry name" value="FAD_binding_7"/>
    <property type="match status" value="1"/>
</dbReference>
<dbReference type="InterPro" id="IPR036155">
    <property type="entry name" value="Crypto/Photolyase_N_sf"/>
</dbReference>
<dbReference type="InterPro" id="IPR002081">
    <property type="entry name" value="Cryptochrome/DNA_photolyase_1"/>
</dbReference>
<dbReference type="Gene3D" id="1.10.579.10">
    <property type="entry name" value="DNA Cyclobutane Dipyrimidine Photolyase, subunit A, domain 3"/>
    <property type="match status" value="1"/>
</dbReference>
<comment type="cofactor">
    <cofactor evidence="1">
        <name>(6R)-5,10-methylene-5,6,7,8-tetrahydrofolate</name>
        <dbReference type="ChEBI" id="CHEBI:15636"/>
    </cofactor>
</comment>
<dbReference type="PROSITE" id="PS51645">
    <property type="entry name" value="PHR_CRY_ALPHA_BETA"/>
    <property type="match status" value="1"/>
</dbReference>
<dbReference type="PANTHER" id="PTHR11455:SF9">
    <property type="entry name" value="CRYPTOCHROME CIRCADIAN CLOCK 5 ISOFORM X1"/>
    <property type="match status" value="1"/>
</dbReference>
<dbReference type="Gene3D" id="1.25.40.80">
    <property type="match status" value="1"/>
</dbReference>
<dbReference type="InterPro" id="IPR014729">
    <property type="entry name" value="Rossmann-like_a/b/a_fold"/>
</dbReference>